<accession>A0ACB9HMT1</accession>
<name>A0ACB9HMT1_9ASTR</name>
<dbReference type="EMBL" id="CM042029">
    <property type="protein sequence ID" value="KAI3796415.1"/>
    <property type="molecule type" value="Genomic_DNA"/>
</dbReference>
<dbReference type="Proteomes" id="UP001056120">
    <property type="component" value="Linkage Group LG12"/>
</dbReference>
<protein>
    <submittedName>
        <fullName evidence="1">Uncharacterized protein</fullName>
    </submittedName>
</protein>
<reference evidence="2" key="1">
    <citation type="journal article" date="2022" name="Mol. Ecol. Resour.">
        <title>The genomes of chicory, endive, great burdock and yacon provide insights into Asteraceae palaeo-polyploidization history and plant inulin production.</title>
        <authorList>
            <person name="Fan W."/>
            <person name="Wang S."/>
            <person name="Wang H."/>
            <person name="Wang A."/>
            <person name="Jiang F."/>
            <person name="Liu H."/>
            <person name="Zhao H."/>
            <person name="Xu D."/>
            <person name="Zhang Y."/>
        </authorList>
    </citation>
    <scope>NUCLEOTIDE SEQUENCE [LARGE SCALE GENOMIC DNA]</scope>
    <source>
        <strain evidence="2">cv. Yunnan</strain>
    </source>
</reference>
<gene>
    <name evidence="1" type="ORF">L1987_39085</name>
</gene>
<comment type="caution">
    <text evidence="1">The sequence shown here is derived from an EMBL/GenBank/DDBJ whole genome shotgun (WGS) entry which is preliminary data.</text>
</comment>
<sequence>MVQESSGRSKCFAYDKQNQEDTKEPTSKRKVEKSSADVQPPDVHSVNDDGDDDETGKSSAEMTPSKKLKSGSIPSASVKKESDDANTESSRRSRIIKKLTDYDTCYAGTIYLPKKSVKNDLLPLIDSSLHSGVHDGSTKVEVVLANDTDGRNFTVCFTCKEESYVLKNVLHKAKGGLDAIVTYVFQPNAIPLIQPVEKIVGFCLPETERNELLKFIIILKMLVQGDIRKWFMKQHDKEKDNGNAPKPAKPTLAIPGKLSTAKDTSPSSPAKSVQGGQESSGRRKTSKYFASEKQNQEDVKEVSAPTSKRKVEKSSADVQPPPVKKLHTVKDDDDDFVLPKTGKSSAEVSPSKKLKSGSGKGIPSKKESDDVDDSPANPKSSGRGRGRRGGAAGGRGKKLENDEDGDDEDAKEVKSGGRGRGGRGGAASGRGKKLENDDGGDDEDAKEVKSGGRGRGGSSAAGGGGRGGGRGGFMAFGERKDPPHKGEKEVPEGSPECLAGSTFVISGTLDSLEREEAEDLIKRHGGRVTGSVSKKTTYLLCDEDIGGRKSSDAKKLGTIFLTEDGLFDMIRASNRSKVTAKEETKKQVDKITTSLPKPSLPKPSPQKAVKKKDEVHKPAGSDSLPWTDKYKPKVTNDIIGNQSLVKQLHDWLKNWNDNFLSGASKVKGKKPNDAGAKKAILLSGTPGIGKTTSAKLVSQMLGFQTIEVNASDSRGKADSKIEKGIGSRTSNSIKELVSNQSLNADMNSSKHPKAVLIMDEVDGMSAGDRGGVADLILSIKMSKIPIICICNDRYSQKLKSLVNYCLLLSFHKPTKQQMAKRLAQIAKTEGLQVNEVALEELASRVNGDMRMALNQLQYMSLSMREIKYDDIRQRLLSSSKDEDMSPFTAVQKLFDYNGGNLRMDERFDLATSDPDLVPLIIQENYINYRPSLNKKDENGIQRMNLIARAADSIANADIINVQIRRYQKWQLFPSSALQSSIIPAALMHGNREILEQGERNFNRFGGWLGKNSTMGKNYRLLEDVHVHLLSSLQFNLGRTTLCLEYLSLLLKNMTDPLKTQTLTKDEAVEKVVEFMDEYSISQEDFESLMVMSKFQGRPSPLDGVAPAVKAALTRAYNKGSKTRVIRSADLITLPGIKKVPKKRVAAMLEPVDDGVVRDDVAQNDENNSEADDLGDEEEEKPKVDIESLSSKGIQIQMGSKAAGTKRAPAGRGRGGGGAGSSKRKR</sequence>
<proteinExistence type="predicted"/>
<evidence type="ECO:0000313" key="2">
    <source>
        <dbReference type="Proteomes" id="UP001056120"/>
    </source>
</evidence>
<organism evidence="1 2">
    <name type="scientific">Smallanthus sonchifolius</name>
    <dbReference type="NCBI Taxonomy" id="185202"/>
    <lineage>
        <taxon>Eukaryota</taxon>
        <taxon>Viridiplantae</taxon>
        <taxon>Streptophyta</taxon>
        <taxon>Embryophyta</taxon>
        <taxon>Tracheophyta</taxon>
        <taxon>Spermatophyta</taxon>
        <taxon>Magnoliopsida</taxon>
        <taxon>eudicotyledons</taxon>
        <taxon>Gunneridae</taxon>
        <taxon>Pentapetalae</taxon>
        <taxon>asterids</taxon>
        <taxon>campanulids</taxon>
        <taxon>Asterales</taxon>
        <taxon>Asteraceae</taxon>
        <taxon>Asteroideae</taxon>
        <taxon>Heliantheae alliance</taxon>
        <taxon>Millerieae</taxon>
        <taxon>Smallanthus</taxon>
    </lineage>
</organism>
<keyword evidence="2" id="KW-1185">Reference proteome</keyword>
<evidence type="ECO:0000313" key="1">
    <source>
        <dbReference type="EMBL" id="KAI3796415.1"/>
    </source>
</evidence>
<reference evidence="1 2" key="2">
    <citation type="journal article" date="2022" name="Mol. Ecol. Resour.">
        <title>The genomes of chicory, endive, great burdock and yacon provide insights into Asteraceae paleo-polyploidization history and plant inulin production.</title>
        <authorList>
            <person name="Fan W."/>
            <person name="Wang S."/>
            <person name="Wang H."/>
            <person name="Wang A."/>
            <person name="Jiang F."/>
            <person name="Liu H."/>
            <person name="Zhao H."/>
            <person name="Xu D."/>
            <person name="Zhang Y."/>
        </authorList>
    </citation>
    <scope>NUCLEOTIDE SEQUENCE [LARGE SCALE GENOMIC DNA]</scope>
    <source>
        <strain evidence="2">cv. Yunnan</strain>
        <tissue evidence="1">Leaves</tissue>
    </source>
</reference>